<gene>
    <name evidence="1" type="ORF">GLYMA_07G075800</name>
</gene>
<dbReference type="InParanoid" id="K7L096"/>
<dbReference type="HOGENOM" id="CLU_2626891_0_0_1"/>
<reference evidence="1 2" key="1">
    <citation type="journal article" date="2010" name="Nature">
        <title>Genome sequence of the palaeopolyploid soybean.</title>
        <authorList>
            <person name="Schmutz J."/>
            <person name="Cannon S.B."/>
            <person name="Schlueter J."/>
            <person name="Ma J."/>
            <person name="Mitros T."/>
            <person name="Nelson W."/>
            <person name="Hyten D.L."/>
            <person name="Song Q."/>
            <person name="Thelen J.J."/>
            <person name="Cheng J."/>
            <person name="Xu D."/>
            <person name="Hellsten U."/>
            <person name="May G.D."/>
            <person name="Yu Y."/>
            <person name="Sakurai T."/>
            <person name="Umezawa T."/>
            <person name="Bhattacharyya M.K."/>
            <person name="Sandhu D."/>
            <person name="Valliyodan B."/>
            <person name="Lindquist E."/>
            <person name="Peto M."/>
            <person name="Grant D."/>
            <person name="Shu S."/>
            <person name="Goodstein D."/>
            <person name="Barry K."/>
            <person name="Futrell-Griggs M."/>
            <person name="Abernathy B."/>
            <person name="Du J."/>
            <person name="Tian Z."/>
            <person name="Zhu L."/>
            <person name="Gill N."/>
            <person name="Joshi T."/>
            <person name="Libault M."/>
            <person name="Sethuraman A."/>
            <person name="Zhang X.-C."/>
            <person name="Shinozaki K."/>
            <person name="Nguyen H.T."/>
            <person name="Wing R.A."/>
            <person name="Cregan P."/>
            <person name="Specht J."/>
            <person name="Grimwood J."/>
            <person name="Rokhsar D."/>
            <person name="Stacey G."/>
            <person name="Shoemaker R.C."/>
            <person name="Jackson S.A."/>
        </authorList>
    </citation>
    <scope>NUCLEOTIDE SEQUENCE</scope>
    <source>
        <strain evidence="2">cv. Williams 82</strain>
        <tissue evidence="1">Callus</tissue>
    </source>
</reference>
<accession>K7L096</accession>
<sequence length="78" mass="9189">MEQCIYIFLKYHLYAHHNKILLFINRSDYKPYVSFALSETFRHSMQKEDCIHSAFLKSNNSSAPQNHVHLFAMLGPSQ</sequence>
<dbReference type="Gramene" id="KRH48223">
    <property type="protein sequence ID" value="KRH48223"/>
    <property type="gene ID" value="GLYMA_07G075800"/>
</dbReference>
<dbReference type="Proteomes" id="UP000008827">
    <property type="component" value="Chromosome 7"/>
</dbReference>
<dbReference type="PaxDb" id="3847-GLYMA07G08227.1"/>
<dbReference type="EMBL" id="CM000840">
    <property type="protein sequence ID" value="KRH48223.1"/>
    <property type="molecule type" value="Genomic_DNA"/>
</dbReference>
<keyword evidence="3" id="KW-1185">Reference proteome</keyword>
<protein>
    <submittedName>
        <fullName evidence="1 2">Uncharacterized protein</fullName>
    </submittedName>
</protein>
<organism evidence="1">
    <name type="scientific">Glycine max</name>
    <name type="common">Soybean</name>
    <name type="synonym">Glycine hispida</name>
    <dbReference type="NCBI Taxonomy" id="3847"/>
    <lineage>
        <taxon>Eukaryota</taxon>
        <taxon>Viridiplantae</taxon>
        <taxon>Streptophyta</taxon>
        <taxon>Embryophyta</taxon>
        <taxon>Tracheophyta</taxon>
        <taxon>Spermatophyta</taxon>
        <taxon>Magnoliopsida</taxon>
        <taxon>eudicotyledons</taxon>
        <taxon>Gunneridae</taxon>
        <taxon>Pentapetalae</taxon>
        <taxon>rosids</taxon>
        <taxon>fabids</taxon>
        <taxon>Fabales</taxon>
        <taxon>Fabaceae</taxon>
        <taxon>Papilionoideae</taxon>
        <taxon>50 kb inversion clade</taxon>
        <taxon>NPAAA clade</taxon>
        <taxon>indigoferoid/millettioid clade</taxon>
        <taxon>Phaseoleae</taxon>
        <taxon>Glycine</taxon>
        <taxon>Glycine subgen. Soja</taxon>
    </lineage>
</organism>
<evidence type="ECO:0000313" key="3">
    <source>
        <dbReference type="Proteomes" id="UP000008827"/>
    </source>
</evidence>
<reference evidence="1" key="3">
    <citation type="submission" date="2018-07" db="EMBL/GenBank/DDBJ databases">
        <title>WGS assembly of Glycine max.</title>
        <authorList>
            <person name="Schmutz J."/>
            <person name="Cannon S."/>
            <person name="Schlueter J."/>
            <person name="Ma J."/>
            <person name="Mitros T."/>
            <person name="Nelson W."/>
            <person name="Hyten D."/>
            <person name="Song Q."/>
            <person name="Thelen J."/>
            <person name="Cheng J."/>
            <person name="Xu D."/>
            <person name="Hellsten U."/>
            <person name="May G."/>
            <person name="Yu Y."/>
            <person name="Sakurai T."/>
            <person name="Umezawa T."/>
            <person name="Bhattacharyya M."/>
            <person name="Sandhu D."/>
            <person name="Valliyodan B."/>
            <person name="Lindquist E."/>
            <person name="Peto M."/>
            <person name="Grant D."/>
            <person name="Shu S."/>
            <person name="Goodstein D."/>
            <person name="Barry K."/>
            <person name="Futrell-Griggs M."/>
            <person name="Abernathy B."/>
            <person name="Du J."/>
            <person name="Tian Z."/>
            <person name="Zhu L."/>
            <person name="Gill N."/>
            <person name="Joshi T."/>
            <person name="Libault M."/>
            <person name="Sethuraman A."/>
            <person name="Zhang X."/>
            <person name="Shinozaki K."/>
            <person name="Nguyen H."/>
            <person name="Wing R."/>
            <person name="Cregan P."/>
            <person name="Specht J."/>
            <person name="Grimwood J."/>
            <person name="Rokhsar D."/>
            <person name="Stacey G."/>
            <person name="Shoemaker R."/>
            <person name="Jackson S."/>
        </authorList>
    </citation>
    <scope>NUCLEOTIDE SEQUENCE</scope>
    <source>
        <tissue evidence="1">Callus</tissue>
    </source>
</reference>
<evidence type="ECO:0000313" key="1">
    <source>
        <dbReference type="EMBL" id="KRH48223.1"/>
    </source>
</evidence>
<evidence type="ECO:0000313" key="2">
    <source>
        <dbReference type="EnsemblPlants" id="KRH48223"/>
    </source>
</evidence>
<reference evidence="2" key="2">
    <citation type="submission" date="2018-02" db="UniProtKB">
        <authorList>
            <consortium name="EnsemblPlants"/>
        </authorList>
    </citation>
    <scope>IDENTIFICATION</scope>
    <source>
        <strain evidence="2">Williams 82</strain>
    </source>
</reference>
<name>K7L096_SOYBN</name>
<dbReference type="AlphaFoldDB" id="K7L096"/>
<dbReference type="EnsemblPlants" id="KRH48223">
    <property type="protein sequence ID" value="KRH48223"/>
    <property type="gene ID" value="GLYMA_07G075800"/>
</dbReference>
<proteinExistence type="predicted"/>